<gene>
    <name evidence="1" type="ORF">Godav_024905</name>
</gene>
<dbReference type="InterPro" id="IPR036691">
    <property type="entry name" value="Endo/exonu/phosph_ase_sf"/>
</dbReference>
<evidence type="ECO:0008006" key="3">
    <source>
        <dbReference type="Google" id="ProtNLM"/>
    </source>
</evidence>
<dbReference type="Gene3D" id="3.60.10.10">
    <property type="entry name" value="Endonuclease/exonuclease/phosphatase"/>
    <property type="match status" value="1"/>
</dbReference>
<name>A0A7J8TAZ1_GOSDV</name>
<reference evidence="1 2" key="1">
    <citation type="journal article" date="2019" name="Genome Biol. Evol.">
        <title>Insights into the evolution of the New World diploid cottons (Gossypium, subgenus Houzingenia) based on genome sequencing.</title>
        <authorList>
            <person name="Grover C.E."/>
            <person name="Arick M.A. 2nd"/>
            <person name="Thrash A."/>
            <person name="Conover J.L."/>
            <person name="Sanders W.S."/>
            <person name="Peterson D.G."/>
            <person name="Frelichowski J.E."/>
            <person name="Scheffler J.A."/>
            <person name="Scheffler B.E."/>
            <person name="Wendel J.F."/>
        </authorList>
    </citation>
    <scope>NUCLEOTIDE SEQUENCE [LARGE SCALE GENOMIC DNA]</scope>
    <source>
        <strain evidence="1">27</strain>
        <tissue evidence="1">Leaf</tissue>
    </source>
</reference>
<evidence type="ECO:0000313" key="2">
    <source>
        <dbReference type="Proteomes" id="UP000593561"/>
    </source>
</evidence>
<dbReference type="Proteomes" id="UP000593561">
    <property type="component" value="Unassembled WGS sequence"/>
</dbReference>
<keyword evidence="2" id="KW-1185">Reference proteome</keyword>
<dbReference type="PANTHER" id="PTHR33710:SF64">
    <property type="entry name" value="ENDONUCLEASE_EXONUCLEASE_PHOSPHATASE DOMAIN-CONTAINING PROTEIN"/>
    <property type="match status" value="1"/>
</dbReference>
<proteinExistence type="predicted"/>
<sequence>MDEFSDILDDLSLVDVKTSNGWFTWSNNREGANLVKERLDRFLISEDMIENLPFITTKVVRQSKSDHKAIFLNTLGLSGNSICLDKRLVKEENVCDFFNESKDGWDKKRVLDICGENLRDQICNIPILHNGPEDRRTWFHNPHGAFSSKSAYSWLILKQISSFRSSFNDTYLRCGKDRETLIHMMKDCLTARQVLEYGGLNNKFLVRNYSRCIDWIEYVARGLDNKAVSDFITVLWNVWNSRNNRIFKGVEEGAKVTWERAAALSRDFRIFNLLEDLLLPRKAKEKVWQKLPQGVVKINFDASIHGKKACYGLIAWNSDGFVHGRQMG</sequence>
<dbReference type="EMBL" id="JABFAC010241545">
    <property type="protein sequence ID" value="MBA0635339.1"/>
    <property type="molecule type" value="Genomic_DNA"/>
</dbReference>
<dbReference type="PANTHER" id="PTHR33710">
    <property type="entry name" value="BNAC02G09200D PROTEIN"/>
    <property type="match status" value="1"/>
</dbReference>
<evidence type="ECO:0000313" key="1">
    <source>
        <dbReference type="EMBL" id="MBA0635339.1"/>
    </source>
</evidence>
<dbReference type="SUPFAM" id="SSF56219">
    <property type="entry name" value="DNase I-like"/>
    <property type="match status" value="1"/>
</dbReference>
<organism evidence="1 2">
    <name type="scientific">Gossypium davidsonii</name>
    <name type="common">Davidson's cotton</name>
    <name type="synonym">Gossypium klotzschianum subsp. davidsonii</name>
    <dbReference type="NCBI Taxonomy" id="34287"/>
    <lineage>
        <taxon>Eukaryota</taxon>
        <taxon>Viridiplantae</taxon>
        <taxon>Streptophyta</taxon>
        <taxon>Embryophyta</taxon>
        <taxon>Tracheophyta</taxon>
        <taxon>Spermatophyta</taxon>
        <taxon>Magnoliopsida</taxon>
        <taxon>eudicotyledons</taxon>
        <taxon>Gunneridae</taxon>
        <taxon>Pentapetalae</taxon>
        <taxon>rosids</taxon>
        <taxon>malvids</taxon>
        <taxon>Malvales</taxon>
        <taxon>Malvaceae</taxon>
        <taxon>Malvoideae</taxon>
        <taxon>Gossypium</taxon>
    </lineage>
</organism>
<protein>
    <recommendedName>
        <fullName evidence="3">Reverse transcriptase</fullName>
    </recommendedName>
</protein>
<comment type="caution">
    <text evidence="1">The sequence shown here is derived from an EMBL/GenBank/DDBJ whole genome shotgun (WGS) entry which is preliminary data.</text>
</comment>
<dbReference type="AlphaFoldDB" id="A0A7J8TAZ1"/>
<accession>A0A7J8TAZ1</accession>